<evidence type="ECO:0000313" key="4">
    <source>
        <dbReference type="EMBL" id="OHX11715.1"/>
    </source>
</evidence>
<evidence type="ECO:0000259" key="3">
    <source>
        <dbReference type="Pfam" id="PF18152"/>
    </source>
</evidence>
<dbReference type="EMBL" id="MKCS01000002">
    <property type="protein sequence ID" value="OHX11715.1"/>
    <property type="molecule type" value="Genomic_DNA"/>
</dbReference>
<dbReference type="InterPro" id="IPR006218">
    <property type="entry name" value="DAHP1/KDSA"/>
</dbReference>
<proteinExistence type="predicted"/>
<evidence type="ECO:0000259" key="2">
    <source>
        <dbReference type="Pfam" id="PF00793"/>
    </source>
</evidence>
<dbReference type="Pfam" id="PF00793">
    <property type="entry name" value="DAHP_synth_1"/>
    <property type="match status" value="1"/>
</dbReference>
<gene>
    <name evidence="4" type="ORF">BI347_18925</name>
</gene>
<dbReference type="Pfam" id="PF18152">
    <property type="entry name" value="DAHP_snth_FXD"/>
    <property type="match status" value="1"/>
</dbReference>
<dbReference type="PANTHER" id="PTHR43018">
    <property type="entry name" value="PHOSPHO-2-DEHYDRO-3-DEOXYHEPTONATE ALDOLASE"/>
    <property type="match status" value="1"/>
</dbReference>
<dbReference type="AlphaFoldDB" id="A0A1S1WXD3"/>
<keyword evidence="1" id="KW-0808">Transferase</keyword>
<evidence type="ECO:0008006" key="6">
    <source>
        <dbReference type="Google" id="ProtNLM"/>
    </source>
</evidence>
<dbReference type="Proteomes" id="UP000180088">
    <property type="component" value="Unassembled WGS sequence"/>
</dbReference>
<protein>
    <recommendedName>
        <fullName evidence="6">3-deoxy-7-phosphoheptulonate synthase</fullName>
    </recommendedName>
</protein>
<name>A0A1S1WXD3_9NEIS</name>
<dbReference type="PANTHER" id="PTHR43018:SF3">
    <property type="entry name" value="CARBOXYSOME FORMATION PROTEIN"/>
    <property type="match status" value="1"/>
</dbReference>
<dbReference type="InterPro" id="IPR041071">
    <property type="entry name" value="DAHP_snth_FXD"/>
</dbReference>
<dbReference type="STRING" id="1903179.BI347_18925"/>
<dbReference type="GO" id="GO:0016740">
    <property type="term" value="F:transferase activity"/>
    <property type="evidence" value="ECO:0007669"/>
    <property type="project" value="UniProtKB-KW"/>
</dbReference>
<reference evidence="4 5" key="1">
    <citation type="submission" date="2016-09" db="EMBL/GenBank/DDBJ databases">
        <title>Chromobacterium muskegensis sp. nov., an insecticidal bacterium isolated from Sphagnum bogs.</title>
        <authorList>
            <person name="Sparks M.E."/>
            <person name="Blackburn M.B."/>
            <person name="Gundersen-Rindal D.E."/>
            <person name="Mitchell A."/>
            <person name="Farrar R."/>
            <person name="Kuhar D."/>
        </authorList>
    </citation>
    <scope>NUCLEOTIDE SEQUENCE [LARGE SCALE GENOMIC DNA]</scope>
    <source>
        <strain evidence="4 5">37-2</strain>
    </source>
</reference>
<dbReference type="InterPro" id="IPR052899">
    <property type="entry name" value="Class-I_DAHP_synthase"/>
</dbReference>
<dbReference type="RefSeq" id="WP_071116739.1">
    <property type="nucleotide sequence ID" value="NZ_MKCS01000002.1"/>
</dbReference>
<feature type="domain" description="DAHP synthase ferredoxin-like" evidence="3">
    <location>
        <begin position="1"/>
        <end position="65"/>
    </location>
</feature>
<comment type="caution">
    <text evidence="4">The sequence shown here is derived from an EMBL/GenBank/DDBJ whole genome shotgun (WGS) entry which is preliminary data.</text>
</comment>
<dbReference type="Gene3D" id="3.30.70.1140">
    <property type="entry name" value="Phospho-2-dehydro-3-deoxyheptonate aldolase, domain 1"/>
    <property type="match status" value="1"/>
</dbReference>
<evidence type="ECO:0000256" key="1">
    <source>
        <dbReference type="ARBA" id="ARBA00022679"/>
    </source>
</evidence>
<accession>A0A1S1WXD3</accession>
<organism evidence="4 5">
    <name type="scientific">Chromobacterium sphagni</name>
    <dbReference type="NCBI Taxonomy" id="1903179"/>
    <lineage>
        <taxon>Bacteria</taxon>
        <taxon>Pseudomonadati</taxon>
        <taxon>Pseudomonadota</taxon>
        <taxon>Betaproteobacteria</taxon>
        <taxon>Neisseriales</taxon>
        <taxon>Chromobacteriaceae</taxon>
        <taxon>Chromobacterium</taxon>
    </lineage>
</organism>
<sequence>MIIVMSGRAAEADIQAVVERIAAAGLSAHVSRGSERTVIGAVGEERGLEPAMFEALAGVERALRVVGEYRIVSRESQPEDSVVRIGGCEFGGRAPAWLAGCGPARDAAELEAVARCVQEAGGGLMFCGGTRRHVSPYHYQVLGVPELEALRDITSRFGLAAAAELSDARLLEVHLELQMDGLLITPDSLRNVELLRETGRTNKPVILQRDNRTSLSGWLLAAECVAAGGNHQIVLCECGREGDSPGLDVGELAWLRRETHLPVIAAPVAAAGPALSLALSRAALAAGASGLLLQTDRQGRVASDSLASLLSRL</sequence>
<dbReference type="InterPro" id="IPR013785">
    <property type="entry name" value="Aldolase_TIM"/>
</dbReference>
<dbReference type="Gene3D" id="3.20.20.70">
    <property type="entry name" value="Aldolase class I"/>
    <property type="match status" value="1"/>
</dbReference>
<dbReference type="SUPFAM" id="SSF51569">
    <property type="entry name" value="Aldolase"/>
    <property type="match status" value="1"/>
</dbReference>
<evidence type="ECO:0000313" key="5">
    <source>
        <dbReference type="Proteomes" id="UP000180088"/>
    </source>
</evidence>
<feature type="domain" description="DAHP synthetase I/KDSA" evidence="2">
    <location>
        <begin position="106"/>
        <end position="294"/>
    </location>
</feature>
<dbReference type="OrthoDB" id="9802281at2"/>